<evidence type="ECO:0000256" key="9">
    <source>
        <dbReference type="ARBA" id="ARBA00023157"/>
    </source>
</evidence>
<keyword evidence="4 13" id="KW-0812">Transmembrane</keyword>
<feature type="domain" description="G-protein coupled receptors family 2 profile 2" evidence="15">
    <location>
        <begin position="101"/>
        <end position="328"/>
    </location>
</feature>
<evidence type="ECO:0000259" key="14">
    <source>
        <dbReference type="PROSITE" id="PS50227"/>
    </source>
</evidence>
<evidence type="ECO:0000256" key="4">
    <source>
        <dbReference type="ARBA" id="ARBA00022692"/>
    </source>
</evidence>
<gene>
    <name evidence="16" type="primary">CRHR2</name>
</gene>
<dbReference type="Ensembl" id="ENSPCOT00000028131.1">
    <property type="protein sequence ID" value="ENSPCOP00000017494.1"/>
    <property type="gene ID" value="ENSPCOG00000020563.1"/>
</dbReference>
<evidence type="ECO:0000259" key="15">
    <source>
        <dbReference type="PROSITE" id="PS50261"/>
    </source>
</evidence>
<evidence type="ECO:0000256" key="2">
    <source>
        <dbReference type="ARBA" id="ARBA00005314"/>
    </source>
</evidence>
<dbReference type="InterPro" id="IPR003053">
    <property type="entry name" value="GPCR_2_CRF2_rcpt"/>
</dbReference>
<feature type="transmembrane region" description="Helical" evidence="13">
    <location>
        <begin position="276"/>
        <end position="293"/>
    </location>
</feature>
<feature type="domain" description="G-protein coupled receptors family 2 profile 1" evidence="14">
    <location>
        <begin position="25"/>
        <end position="88"/>
    </location>
</feature>
<evidence type="ECO:0000256" key="5">
    <source>
        <dbReference type="ARBA" id="ARBA00022729"/>
    </source>
</evidence>
<dbReference type="SMART" id="SM00008">
    <property type="entry name" value="HormR"/>
    <property type="match status" value="1"/>
</dbReference>
<dbReference type="PROSITE" id="PS00650">
    <property type="entry name" value="G_PROTEIN_RECEP_F2_2"/>
    <property type="match status" value="1"/>
</dbReference>
<dbReference type="InterPro" id="IPR000832">
    <property type="entry name" value="GPCR_2_secretin-like"/>
</dbReference>
<keyword evidence="10" id="KW-0675">Receptor</keyword>
<evidence type="ECO:0000256" key="1">
    <source>
        <dbReference type="ARBA" id="ARBA00004651"/>
    </source>
</evidence>
<dbReference type="Gene3D" id="4.10.1240.10">
    <property type="entry name" value="GPCR, family 2, extracellular hormone receptor domain"/>
    <property type="match status" value="1"/>
</dbReference>
<accession>A0A2K6FU51</accession>
<dbReference type="Pfam" id="PF00002">
    <property type="entry name" value="7tm_2"/>
    <property type="match status" value="2"/>
</dbReference>
<dbReference type="InterPro" id="IPR050332">
    <property type="entry name" value="GPCR_2"/>
</dbReference>
<keyword evidence="8 13" id="KW-0472">Membrane</keyword>
<name>A0A2K6FU51_PROCO</name>
<dbReference type="PRINTS" id="PR00249">
    <property type="entry name" value="GPCRSECRETIN"/>
</dbReference>
<dbReference type="InterPro" id="IPR001879">
    <property type="entry name" value="GPCR_2_extracellular_dom"/>
</dbReference>
<evidence type="ECO:0000256" key="8">
    <source>
        <dbReference type="ARBA" id="ARBA00023136"/>
    </source>
</evidence>
<dbReference type="PROSITE" id="PS00649">
    <property type="entry name" value="G_PROTEIN_RECEP_F2_1"/>
    <property type="match status" value="1"/>
</dbReference>
<dbReference type="PRINTS" id="PR01281">
    <property type="entry name" value="CRFRECEPTOR2"/>
</dbReference>
<keyword evidence="9" id="KW-1015">Disulfide bond</keyword>
<evidence type="ECO:0000256" key="13">
    <source>
        <dbReference type="SAM" id="Phobius"/>
    </source>
</evidence>
<dbReference type="GO" id="GO:0017046">
    <property type="term" value="F:peptide hormone binding"/>
    <property type="evidence" value="ECO:0007669"/>
    <property type="project" value="TreeGrafter"/>
</dbReference>
<feature type="transmembrane region" description="Helical" evidence="13">
    <location>
        <begin position="175"/>
        <end position="202"/>
    </location>
</feature>
<keyword evidence="12" id="KW-0807">Transducer</keyword>
<reference evidence="16" key="2">
    <citation type="submission" date="2025-09" db="UniProtKB">
        <authorList>
            <consortium name="Ensembl"/>
        </authorList>
    </citation>
    <scope>IDENTIFICATION</scope>
</reference>
<reference evidence="16" key="1">
    <citation type="submission" date="2025-08" db="UniProtKB">
        <authorList>
            <consortium name="Ensembl"/>
        </authorList>
    </citation>
    <scope>IDENTIFICATION</scope>
</reference>
<proteinExistence type="inferred from homology"/>
<evidence type="ECO:0000256" key="11">
    <source>
        <dbReference type="ARBA" id="ARBA00023180"/>
    </source>
</evidence>
<dbReference type="PANTHER" id="PTHR45620:SF19">
    <property type="entry name" value="CORTICOTROPIN-RELEASING FACTOR RECEPTOR 2"/>
    <property type="match status" value="1"/>
</dbReference>
<keyword evidence="5" id="KW-0732">Signal</keyword>
<dbReference type="GO" id="GO:0008528">
    <property type="term" value="F:G protein-coupled peptide receptor activity"/>
    <property type="evidence" value="ECO:0007669"/>
    <property type="project" value="TreeGrafter"/>
</dbReference>
<sequence>VAREPWPRRQGPGFPQPCCQGPYSYCNTTLDQIGTCWPQSAAGALVERPCPEYFNGIKYNTTRTAYRECLENGTWASRINYSQCEPILDDKRKYGLHYRIALVINYLGHCVSMAALVAAFLLFLALRSIRCLRNVIHWNLITTFILRNVMWFLLQLIDHEVHESNEVWCRCITTVFNYFMVTNFFWMFVEGCYLHTAIVMTYSTERLPSWLFLLIGWCPGEVRVSPRPGEEERGAPGQAAASINFVFLFNIVRILMTKLRASSTSETIQYRKAVKATLVLLPLLGVTYMLFFVNPGEDDLSQIVFIYFNSFLQSFQGFFVSVFYCFFNGEVRSAIRKRWHRWQDHHSLRVPVARAMSIPTSPTRISFHSIKQTAAM</sequence>
<protein>
    <submittedName>
        <fullName evidence="16">Corticotropin releasing hormone receptor 2</fullName>
    </submittedName>
</protein>
<evidence type="ECO:0000256" key="10">
    <source>
        <dbReference type="ARBA" id="ARBA00023170"/>
    </source>
</evidence>
<evidence type="ECO:0000313" key="17">
    <source>
        <dbReference type="Proteomes" id="UP000233160"/>
    </source>
</evidence>
<keyword evidence="11" id="KW-0325">Glycoprotein</keyword>
<dbReference type="PROSITE" id="PS50261">
    <property type="entry name" value="G_PROTEIN_RECEP_F2_4"/>
    <property type="match status" value="1"/>
</dbReference>
<comment type="subcellular location">
    <subcellularLocation>
        <location evidence="1">Cell membrane</location>
        <topology evidence="1">Multi-pass membrane protein</topology>
    </subcellularLocation>
</comment>
<comment type="similarity">
    <text evidence="2">Belongs to the G-protein coupled receptor 2 family.</text>
</comment>
<dbReference type="GO" id="GO:0030425">
    <property type="term" value="C:dendrite"/>
    <property type="evidence" value="ECO:0007669"/>
    <property type="project" value="TreeGrafter"/>
</dbReference>
<feature type="transmembrane region" description="Helical" evidence="13">
    <location>
        <begin position="235"/>
        <end position="255"/>
    </location>
</feature>
<evidence type="ECO:0000256" key="12">
    <source>
        <dbReference type="ARBA" id="ARBA00023224"/>
    </source>
</evidence>
<dbReference type="Pfam" id="PF02793">
    <property type="entry name" value="HRM"/>
    <property type="match status" value="1"/>
</dbReference>
<dbReference type="PRINTS" id="PR01279">
    <property type="entry name" value="CRFRECEPTOR"/>
</dbReference>
<dbReference type="InterPro" id="IPR017983">
    <property type="entry name" value="GPCR_2_secretin-like_CS"/>
</dbReference>
<dbReference type="Gene3D" id="1.20.1070.10">
    <property type="entry name" value="Rhodopsin 7-helix transmembrane proteins"/>
    <property type="match status" value="2"/>
</dbReference>
<dbReference type="PROSITE" id="PS50227">
    <property type="entry name" value="G_PROTEIN_RECEP_F2_3"/>
    <property type="match status" value="1"/>
</dbReference>
<organism evidence="16 17">
    <name type="scientific">Propithecus coquereli</name>
    <name type="common">Coquerel's sifaka</name>
    <name type="synonym">Propithecus verreauxi coquereli</name>
    <dbReference type="NCBI Taxonomy" id="379532"/>
    <lineage>
        <taxon>Eukaryota</taxon>
        <taxon>Metazoa</taxon>
        <taxon>Chordata</taxon>
        <taxon>Craniata</taxon>
        <taxon>Vertebrata</taxon>
        <taxon>Euteleostomi</taxon>
        <taxon>Mammalia</taxon>
        <taxon>Eutheria</taxon>
        <taxon>Euarchontoglires</taxon>
        <taxon>Primates</taxon>
        <taxon>Strepsirrhini</taxon>
        <taxon>Lemuriformes</taxon>
        <taxon>Indriidae</taxon>
        <taxon>Propithecus</taxon>
    </lineage>
</organism>
<dbReference type="SUPFAM" id="SSF111418">
    <property type="entry name" value="Hormone receptor domain"/>
    <property type="match status" value="1"/>
</dbReference>
<evidence type="ECO:0000256" key="7">
    <source>
        <dbReference type="ARBA" id="ARBA00023040"/>
    </source>
</evidence>
<dbReference type="InterPro" id="IPR036445">
    <property type="entry name" value="GPCR_2_extracell_dom_sf"/>
</dbReference>
<keyword evidence="3" id="KW-1003">Cell membrane</keyword>
<dbReference type="GO" id="GO:0005886">
    <property type="term" value="C:plasma membrane"/>
    <property type="evidence" value="ECO:0007669"/>
    <property type="project" value="UniProtKB-SubCell"/>
</dbReference>
<keyword evidence="17" id="KW-1185">Reference proteome</keyword>
<dbReference type="InterPro" id="IPR017981">
    <property type="entry name" value="GPCR_2-like_7TM"/>
</dbReference>
<dbReference type="GO" id="GO:0015056">
    <property type="term" value="F:corticotrophin-releasing factor receptor activity"/>
    <property type="evidence" value="ECO:0007669"/>
    <property type="project" value="TreeGrafter"/>
</dbReference>
<feature type="transmembrane region" description="Helical" evidence="13">
    <location>
        <begin position="100"/>
        <end position="124"/>
    </location>
</feature>
<dbReference type="GO" id="GO:0043679">
    <property type="term" value="C:axon terminus"/>
    <property type="evidence" value="ECO:0007669"/>
    <property type="project" value="TreeGrafter"/>
</dbReference>
<keyword evidence="7" id="KW-0297">G-protein coupled receptor</keyword>
<dbReference type="GO" id="GO:0043404">
    <property type="term" value="F:corticotropin-releasing hormone receptor activity"/>
    <property type="evidence" value="ECO:0007669"/>
    <property type="project" value="TreeGrafter"/>
</dbReference>
<dbReference type="Proteomes" id="UP000233160">
    <property type="component" value="Unassembled WGS sequence"/>
</dbReference>
<dbReference type="GO" id="GO:0060291">
    <property type="term" value="P:long-term synaptic potentiation"/>
    <property type="evidence" value="ECO:0007669"/>
    <property type="project" value="TreeGrafter"/>
</dbReference>
<evidence type="ECO:0000313" key="16">
    <source>
        <dbReference type="Ensembl" id="ENSPCOP00000017494.1"/>
    </source>
</evidence>
<dbReference type="InterPro" id="IPR003051">
    <property type="entry name" value="GPCR_2_CRF_rcpt"/>
</dbReference>
<dbReference type="GO" id="GO:0007166">
    <property type="term" value="P:cell surface receptor signaling pathway"/>
    <property type="evidence" value="ECO:0007669"/>
    <property type="project" value="InterPro"/>
</dbReference>
<evidence type="ECO:0000256" key="3">
    <source>
        <dbReference type="ARBA" id="ARBA00022475"/>
    </source>
</evidence>
<dbReference type="GeneTree" id="ENSGT00940000156795"/>
<dbReference type="AlphaFoldDB" id="A0A2K6FU51"/>
<dbReference type="GO" id="GO:0007188">
    <property type="term" value="P:adenylate cyclase-modulating G protein-coupled receptor signaling pathway"/>
    <property type="evidence" value="ECO:0007669"/>
    <property type="project" value="TreeGrafter"/>
</dbReference>
<evidence type="ECO:0000256" key="6">
    <source>
        <dbReference type="ARBA" id="ARBA00022989"/>
    </source>
</evidence>
<feature type="transmembrane region" description="Helical" evidence="13">
    <location>
        <begin position="136"/>
        <end position="154"/>
    </location>
</feature>
<keyword evidence="6 13" id="KW-1133">Transmembrane helix</keyword>
<feature type="transmembrane region" description="Helical" evidence="13">
    <location>
        <begin position="305"/>
        <end position="327"/>
    </location>
</feature>
<dbReference type="PANTHER" id="PTHR45620">
    <property type="entry name" value="PDF RECEPTOR-LIKE PROTEIN-RELATED"/>
    <property type="match status" value="1"/>
</dbReference>